<keyword evidence="3" id="KW-0677">Repeat</keyword>
<proteinExistence type="predicted"/>
<organism evidence="8 9">
    <name type="scientific">Rhodnius prolixus</name>
    <name type="common">Triatomid bug</name>
    <dbReference type="NCBI Taxonomy" id="13249"/>
    <lineage>
        <taxon>Eukaryota</taxon>
        <taxon>Metazoa</taxon>
        <taxon>Ecdysozoa</taxon>
        <taxon>Arthropoda</taxon>
        <taxon>Hexapoda</taxon>
        <taxon>Insecta</taxon>
        <taxon>Pterygota</taxon>
        <taxon>Neoptera</taxon>
        <taxon>Paraneoptera</taxon>
        <taxon>Hemiptera</taxon>
        <taxon>Heteroptera</taxon>
        <taxon>Panheteroptera</taxon>
        <taxon>Cimicomorpha</taxon>
        <taxon>Reduviidae</taxon>
        <taxon>Triatominae</taxon>
        <taxon>Rhodnius</taxon>
    </lineage>
</organism>
<keyword evidence="4" id="KW-0106">Calcium</keyword>
<dbReference type="VEuPathDB" id="VectorBase:RPRC005043"/>
<evidence type="ECO:0000256" key="1">
    <source>
        <dbReference type="ARBA" id="ARBA00004370"/>
    </source>
</evidence>
<evidence type="ECO:0000256" key="7">
    <source>
        <dbReference type="ARBA" id="ARBA00023136"/>
    </source>
</evidence>
<evidence type="ECO:0000256" key="3">
    <source>
        <dbReference type="ARBA" id="ARBA00022737"/>
    </source>
</evidence>
<reference evidence="8" key="1">
    <citation type="submission" date="2015-05" db="UniProtKB">
        <authorList>
            <consortium name="EnsemblMetazoa"/>
        </authorList>
    </citation>
    <scope>IDENTIFICATION</scope>
</reference>
<evidence type="ECO:0000256" key="2">
    <source>
        <dbReference type="ARBA" id="ARBA00022692"/>
    </source>
</evidence>
<evidence type="ECO:0000256" key="5">
    <source>
        <dbReference type="ARBA" id="ARBA00022889"/>
    </source>
</evidence>
<dbReference type="InterPro" id="IPR002126">
    <property type="entry name" value="Cadherin-like_dom"/>
</dbReference>
<dbReference type="Gene3D" id="2.60.40.60">
    <property type="entry name" value="Cadherins"/>
    <property type="match status" value="1"/>
</dbReference>
<comment type="subcellular location">
    <subcellularLocation>
        <location evidence="1">Membrane</location>
    </subcellularLocation>
</comment>
<keyword evidence="6" id="KW-1133">Transmembrane helix</keyword>
<dbReference type="InParanoid" id="T1HLW9"/>
<dbReference type="Proteomes" id="UP000015103">
    <property type="component" value="Unassembled WGS sequence"/>
</dbReference>
<protein>
    <submittedName>
        <fullName evidence="8">Cadherin domain-containing protein</fullName>
    </submittedName>
</protein>
<dbReference type="EMBL" id="ACPB03002596">
    <property type="status" value="NOT_ANNOTATED_CDS"/>
    <property type="molecule type" value="Genomic_DNA"/>
</dbReference>
<dbReference type="AlphaFoldDB" id="T1HLW9"/>
<dbReference type="InterPro" id="IPR050971">
    <property type="entry name" value="Cadherin-domain_protein"/>
</dbReference>
<dbReference type="PANTHER" id="PTHR24025:SF28">
    <property type="entry name" value="PUTATIVE-RELATED"/>
    <property type="match status" value="1"/>
</dbReference>
<dbReference type="PANTHER" id="PTHR24025">
    <property type="entry name" value="DESMOGLEIN FAMILY MEMBER"/>
    <property type="match status" value="1"/>
</dbReference>
<name>T1HLW9_RHOPR</name>
<dbReference type="EnsemblMetazoa" id="RPRC005043-RA">
    <property type="protein sequence ID" value="RPRC005043-PA"/>
    <property type="gene ID" value="RPRC005043"/>
</dbReference>
<keyword evidence="7" id="KW-0472">Membrane</keyword>
<dbReference type="SUPFAM" id="SSF49313">
    <property type="entry name" value="Cadherin-like"/>
    <property type="match status" value="1"/>
</dbReference>
<sequence length="106" mass="11405">MGGECMCEGLTDCAGTSRRDAHFADCIIKIYVDDVNDNAPKFSGDKFKISIPEDIPVGTVIAISAPDPDLDEGGKITYSLLDDSDTFEIDPLTGTVCTAKVLDYEH</sequence>
<evidence type="ECO:0000256" key="6">
    <source>
        <dbReference type="ARBA" id="ARBA00022989"/>
    </source>
</evidence>
<dbReference type="Pfam" id="PF00028">
    <property type="entry name" value="Cadherin"/>
    <property type="match status" value="1"/>
</dbReference>
<dbReference type="InterPro" id="IPR020894">
    <property type="entry name" value="Cadherin_CS"/>
</dbReference>
<dbReference type="eggNOG" id="KOG3594">
    <property type="taxonomic scope" value="Eukaryota"/>
</dbReference>
<dbReference type="STRING" id="13249.T1HLW9"/>
<dbReference type="GO" id="GO:0005886">
    <property type="term" value="C:plasma membrane"/>
    <property type="evidence" value="ECO:0007669"/>
    <property type="project" value="InterPro"/>
</dbReference>
<dbReference type="PROSITE" id="PS50268">
    <property type="entry name" value="CADHERIN_2"/>
    <property type="match status" value="1"/>
</dbReference>
<dbReference type="GO" id="GO:0005911">
    <property type="term" value="C:cell-cell junction"/>
    <property type="evidence" value="ECO:0007669"/>
    <property type="project" value="TreeGrafter"/>
</dbReference>
<dbReference type="InterPro" id="IPR015919">
    <property type="entry name" value="Cadherin-like_sf"/>
</dbReference>
<evidence type="ECO:0000256" key="4">
    <source>
        <dbReference type="ARBA" id="ARBA00022837"/>
    </source>
</evidence>
<accession>T1HLW9</accession>
<dbReference type="PROSITE" id="PS00232">
    <property type="entry name" value="CADHERIN_1"/>
    <property type="match status" value="1"/>
</dbReference>
<evidence type="ECO:0000313" key="8">
    <source>
        <dbReference type="EnsemblMetazoa" id="RPRC005043-PA"/>
    </source>
</evidence>
<dbReference type="GO" id="GO:0005509">
    <property type="term" value="F:calcium ion binding"/>
    <property type="evidence" value="ECO:0007669"/>
    <property type="project" value="UniProtKB-UniRule"/>
</dbReference>
<dbReference type="CDD" id="cd11304">
    <property type="entry name" value="Cadherin_repeat"/>
    <property type="match status" value="1"/>
</dbReference>
<dbReference type="HOGENOM" id="CLU_2226433_0_0_1"/>
<evidence type="ECO:0000313" key="9">
    <source>
        <dbReference type="Proteomes" id="UP000015103"/>
    </source>
</evidence>
<dbReference type="PRINTS" id="PR00205">
    <property type="entry name" value="CADHERIN"/>
</dbReference>
<keyword evidence="5" id="KW-0130">Cell adhesion</keyword>
<keyword evidence="9" id="KW-1185">Reference proteome</keyword>
<dbReference type="GO" id="GO:0007156">
    <property type="term" value="P:homophilic cell adhesion via plasma membrane adhesion molecules"/>
    <property type="evidence" value="ECO:0007669"/>
    <property type="project" value="InterPro"/>
</dbReference>
<keyword evidence="2" id="KW-0812">Transmembrane</keyword>